<proteinExistence type="predicted"/>
<dbReference type="AlphaFoldDB" id="A0A1H6BEF3"/>
<dbReference type="OrthoDB" id="709028at2"/>
<keyword evidence="1" id="KW-0472">Membrane</keyword>
<feature type="transmembrane region" description="Helical" evidence="1">
    <location>
        <begin position="140"/>
        <end position="164"/>
    </location>
</feature>
<sequence>MYDFNLDDFKKTWQEQDVQSKYAASEISEMLHKKSRNYVKYIFWISLAEFLLFFCLGIFYIFQSESNSSFLELLRKLGVQETPELQQSFEKLYLSLKLVSLIITAYFVVQFYLNYKKIKVQDNLKLLILQIVKFRKTVNAFIFINIFLIFAFTGVLTGFVFHIFSEQNIALTHPKLIGFIVGLIFTTLLAIVLIWLYYKIVYGIIMRKLGRNLEELRKIEEE</sequence>
<evidence type="ECO:0000313" key="2">
    <source>
        <dbReference type="EMBL" id="SEG59040.1"/>
    </source>
</evidence>
<organism evidence="2 3">
    <name type="scientific">Halpernia humi</name>
    <dbReference type="NCBI Taxonomy" id="493375"/>
    <lineage>
        <taxon>Bacteria</taxon>
        <taxon>Pseudomonadati</taxon>
        <taxon>Bacteroidota</taxon>
        <taxon>Flavobacteriia</taxon>
        <taxon>Flavobacteriales</taxon>
        <taxon>Weeksellaceae</taxon>
        <taxon>Chryseobacterium group</taxon>
        <taxon>Halpernia</taxon>
    </lineage>
</organism>
<feature type="transmembrane region" description="Helical" evidence="1">
    <location>
        <begin position="176"/>
        <end position="198"/>
    </location>
</feature>
<evidence type="ECO:0000256" key="1">
    <source>
        <dbReference type="SAM" id="Phobius"/>
    </source>
</evidence>
<dbReference type="EMBL" id="FNUS01000008">
    <property type="protein sequence ID" value="SEG59040.1"/>
    <property type="molecule type" value="Genomic_DNA"/>
</dbReference>
<keyword evidence="1" id="KW-0812">Transmembrane</keyword>
<evidence type="ECO:0008006" key="4">
    <source>
        <dbReference type="Google" id="ProtNLM"/>
    </source>
</evidence>
<feature type="transmembrane region" description="Helical" evidence="1">
    <location>
        <begin position="92"/>
        <end position="115"/>
    </location>
</feature>
<protein>
    <recommendedName>
        <fullName evidence="4">Beta-carotene 15,15'-monooxygenase</fullName>
    </recommendedName>
</protein>
<dbReference type="Proteomes" id="UP000236738">
    <property type="component" value="Unassembled WGS sequence"/>
</dbReference>
<evidence type="ECO:0000313" key="3">
    <source>
        <dbReference type="Proteomes" id="UP000236738"/>
    </source>
</evidence>
<keyword evidence="1" id="KW-1133">Transmembrane helix</keyword>
<reference evidence="3" key="1">
    <citation type="submission" date="2016-10" db="EMBL/GenBank/DDBJ databases">
        <authorList>
            <person name="Varghese N."/>
            <person name="Submissions S."/>
        </authorList>
    </citation>
    <scope>NUCLEOTIDE SEQUENCE [LARGE SCALE GENOMIC DNA]</scope>
    <source>
        <strain evidence="3">DSM 21580</strain>
    </source>
</reference>
<name>A0A1H6BEF3_9FLAO</name>
<dbReference type="RefSeq" id="WP_103914684.1">
    <property type="nucleotide sequence ID" value="NZ_FNUS01000008.1"/>
</dbReference>
<feature type="transmembrane region" description="Helical" evidence="1">
    <location>
        <begin position="41"/>
        <end position="62"/>
    </location>
</feature>
<keyword evidence="3" id="KW-1185">Reference proteome</keyword>
<gene>
    <name evidence="2" type="ORF">SAMN05421847_2839</name>
</gene>
<accession>A0A1H6BEF3</accession>